<dbReference type="GO" id="GO:0005829">
    <property type="term" value="C:cytosol"/>
    <property type="evidence" value="ECO:0007669"/>
    <property type="project" value="TreeGrafter"/>
</dbReference>
<dbReference type="Gene3D" id="3.30.230.10">
    <property type="match status" value="1"/>
</dbReference>
<feature type="binding site" evidence="11">
    <location>
        <position position="130"/>
    </location>
    <ligand>
        <name>Mg(2+)</name>
        <dbReference type="ChEBI" id="CHEBI:18420"/>
    </ligand>
</feature>
<keyword evidence="5 11" id="KW-0547">Nucleotide-binding</keyword>
<dbReference type="PRINTS" id="PR00959">
    <property type="entry name" value="MEVGALKINASE"/>
</dbReference>
<evidence type="ECO:0000256" key="11">
    <source>
        <dbReference type="HAMAP-Rule" id="MF_00246"/>
    </source>
</evidence>
<dbReference type="PIRSF" id="PIRSF000530">
    <property type="entry name" value="Galactokinase"/>
    <property type="match status" value="1"/>
</dbReference>
<comment type="catalytic activity">
    <reaction evidence="11">
        <text>alpha-D-galactose + ATP = alpha-D-galactose 1-phosphate + ADP + H(+)</text>
        <dbReference type="Rhea" id="RHEA:13553"/>
        <dbReference type="ChEBI" id="CHEBI:15378"/>
        <dbReference type="ChEBI" id="CHEBI:28061"/>
        <dbReference type="ChEBI" id="CHEBI:30616"/>
        <dbReference type="ChEBI" id="CHEBI:58336"/>
        <dbReference type="ChEBI" id="CHEBI:456216"/>
        <dbReference type="EC" id="2.7.1.6"/>
    </reaction>
</comment>
<dbReference type="PANTHER" id="PTHR10457">
    <property type="entry name" value="MEVALONATE KINASE/GALACTOKINASE"/>
    <property type="match status" value="1"/>
</dbReference>
<dbReference type="AlphaFoldDB" id="A0A7V5I025"/>
<dbReference type="Pfam" id="PF00288">
    <property type="entry name" value="GHMP_kinases_N"/>
    <property type="match status" value="1"/>
</dbReference>
<dbReference type="InterPro" id="IPR022963">
    <property type="entry name" value="Galactokinase_bac"/>
</dbReference>
<evidence type="ECO:0000259" key="14">
    <source>
        <dbReference type="Pfam" id="PF08544"/>
    </source>
</evidence>
<feature type="domain" description="GHMP kinase C-terminal" evidence="14">
    <location>
        <begin position="284"/>
        <end position="348"/>
    </location>
</feature>
<evidence type="ECO:0000256" key="6">
    <source>
        <dbReference type="ARBA" id="ARBA00022777"/>
    </source>
</evidence>
<feature type="site" description="Transition state stabilizer" evidence="11">
    <location>
        <position position="29"/>
    </location>
</feature>
<feature type="binding site" evidence="11">
    <location>
        <position position="69"/>
    </location>
    <ligand>
        <name>ATP</name>
        <dbReference type="ChEBI" id="CHEBI:30616"/>
    </ligand>
</feature>
<evidence type="ECO:0000256" key="8">
    <source>
        <dbReference type="ARBA" id="ARBA00022842"/>
    </source>
</evidence>
<dbReference type="GO" id="GO:0005524">
    <property type="term" value="F:ATP binding"/>
    <property type="evidence" value="ECO:0007669"/>
    <property type="project" value="UniProtKB-UniRule"/>
</dbReference>
<dbReference type="SUPFAM" id="SSF54211">
    <property type="entry name" value="Ribosomal protein S5 domain 2-like"/>
    <property type="match status" value="1"/>
</dbReference>
<dbReference type="InterPro" id="IPR006206">
    <property type="entry name" value="Mevalonate/galactokinase"/>
</dbReference>
<organism evidence="16">
    <name type="scientific">Aerophobetes bacterium</name>
    <dbReference type="NCBI Taxonomy" id="2030807"/>
    <lineage>
        <taxon>Bacteria</taxon>
        <taxon>Candidatus Aerophobota</taxon>
    </lineage>
</organism>
<dbReference type="FunFam" id="3.30.70.890:FF:000001">
    <property type="entry name" value="Galactokinase"/>
    <property type="match status" value="1"/>
</dbReference>
<dbReference type="FunFam" id="3.30.230.10:FF:000017">
    <property type="entry name" value="Galactokinase"/>
    <property type="match status" value="1"/>
</dbReference>
<evidence type="ECO:0000256" key="5">
    <source>
        <dbReference type="ARBA" id="ARBA00022741"/>
    </source>
</evidence>
<dbReference type="GO" id="GO:0000287">
    <property type="term" value="F:magnesium ion binding"/>
    <property type="evidence" value="ECO:0007669"/>
    <property type="project" value="UniProtKB-UniRule"/>
</dbReference>
<dbReference type="InterPro" id="IPR019539">
    <property type="entry name" value="GalKase_N"/>
</dbReference>
<feature type="binding site" evidence="11">
    <location>
        <begin position="35"/>
        <end position="38"/>
    </location>
    <ligand>
        <name>substrate</name>
    </ligand>
</feature>
<comment type="subcellular location">
    <subcellularLocation>
        <location evidence="11">Cytoplasm</location>
    </subcellularLocation>
</comment>
<dbReference type="InterPro" id="IPR006204">
    <property type="entry name" value="GHMP_kinase_N_dom"/>
</dbReference>
<dbReference type="NCBIfam" id="TIGR00131">
    <property type="entry name" value="gal_kin"/>
    <property type="match status" value="1"/>
</dbReference>
<keyword evidence="10 11" id="KW-0119">Carbohydrate metabolism</keyword>
<feature type="binding site" evidence="11">
    <location>
        <position position="162"/>
    </location>
    <ligand>
        <name>Mg(2+)</name>
        <dbReference type="ChEBI" id="CHEBI:18420"/>
    </ligand>
</feature>
<keyword evidence="9 11" id="KW-0299">Galactose metabolism</keyword>
<feature type="domain" description="Galactokinase N-terminal" evidence="15">
    <location>
        <begin position="10"/>
        <end position="59"/>
    </location>
</feature>
<dbReference type="InterPro" id="IPR000705">
    <property type="entry name" value="Galactokinase"/>
</dbReference>
<evidence type="ECO:0000259" key="15">
    <source>
        <dbReference type="Pfam" id="PF10509"/>
    </source>
</evidence>
<dbReference type="InterPro" id="IPR014721">
    <property type="entry name" value="Ribsml_uS5_D2-typ_fold_subgr"/>
</dbReference>
<evidence type="ECO:0000259" key="13">
    <source>
        <dbReference type="Pfam" id="PF00288"/>
    </source>
</evidence>
<feature type="domain" description="GHMP kinase N-terminal" evidence="13">
    <location>
        <begin position="95"/>
        <end position="181"/>
    </location>
</feature>
<keyword evidence="8 11" id="KW-0460">Magnesium</keyword>
<dbReference type="InterPro" id="IPR019741">
    <property type="entry name" value="Galactokinase_CS"/>
</dbReference>
<evidence type="ECO:0000256" key="1">
    <source>
        <dbReference type="ARBA" id="ARBA00006566"/>
    </source>
</evidence>
<keyword evidence="2 11" id="KW-0963">Cytoplasm</keyword>
<evidence type="ECO:0000256" key="12">
    <source>
        <dbReference type="NCBIfam" id="TIGR00131"/>
    </source>
</evidence>
<dbReference type="InterPro" id="IPR020568">
    <property type="entry name" value="Ribosomal_Su5_D2-typ_SF"/>
</dbReference>
<dbReference type="Pfam" id="PF10509">
    <property type="entry name" value="GalKase_gal_bdg"/>
    <property type="match status" value="1"/>
</dbReference>
<comment type="caution">
    <text evidence="11">Lacks conserved residue(s) required for the propagation of feature annotation.</text>
</comment>
<name>A0A7V5I025_UNCAE</name>
<keyword evidence="3 11" id="KW-0808">Transferase</keyword>
<evidence type="ECO:0000256" key="7">
    <source>
        <dbReference type="ARBA" id="ARBA00022840"/>
    </source>
</evidence>
<comment type="similarity">
    <text evidence="1 11">Belongs to the GHMP kinase family. GalK subfamily.</text>
</comment>
<comment type="function">
    <text evidence="11">Catalyzes the transfer of the gamma-phosphate of ATP to D-galactose to form alpha-D-galactose-1-phosphate (Gal-1-P).</text>
</comment>
<evidence type="ECO:0000256" key="2">
    <source>
        <dbReference type="ARBA" id="ARBA00022490"/>
    </source>
</evidence>
<dbReference type="EMBL" id="DRTT01000019">
    <property type="protein sequence ID" value="HHF98002.1"/>
    <property type="molecule type" value="Genomic_DNA"/>
</dbReference>
<dbReference type="PRINTS" id="PR00473">
    <property type="entry name" value="GALCTOKINASE"/>
</dbReference>
<dbReference type="GO" id="GO:0004335">
    <property type="term" value="F:galactokinase activity"/>
    <property type="evidence" value="ECO:0007669"/>
    <property type="project" value="UniProtKB-UniRule"/>
</dbReference>
<dbReference type="SUPFAM" id="SSF55060">
    <property type="entry name" value="GHMP Kinase, C-terminal domain"/>
    <property type="match status" value="1"/>
</dbReference>
<dbReference type="PROSITE" id="PS00106">
    <property type="entry name" value="GALACTOKINASE"/>
    <property type="match status" value="1"/>
</dbReference>
<accession>A0A7V5I025</accession>
<keyword evidence="6 11" id="KW-0418">Kinase</keyword>
<dbReference type="GO" id="GO:0006012">
    <property type="term" value="P:galactose metabolic process"/>
    <property type="evidence" value="ECO:0007669"/>
    <property type="project" value="UniProtKB-UniRule"/>
</dbReference>
<dbReference type="InterPro" id="IPR013750">
    <property type="entry name" value="GHMP_kinase_C_dom"/>
</dbReference>
<reference evidence="16" key="1">
    <citation type="journal article" date="2020" name="mSystems">
        <title>Genome- and Community-Level Interaction Insights into Carbon Utilization and Element Cycling Functions of Hydrothermarchaeota in Hydrothermal Sediment.</title>
        <authorList>
            <person name="Zhou Z."/>
            <person name="Liu Y."/>
            <person name="Xu W."/>
            <person name="Pan J."/>
            <person name="Luo Z.H."/>
            <person name="Li M."/>
        </authorList>
    </citation>
    <scope>NUCLEOTIDE SEQUENCE [LARGE SCALE GENOMIC DNA]</scope>
    <source>
        <strain evidence="16">HyVt-92</strain>
    </source>
</reference>
<evidence type="ECO:0000256" key="9">
    <source>
        <dbReference type="ARBA" id="ARBA00023144"/>
    </source>
</evidence>
<comment type="caution">
    <text evidence="16">The sequence shown here is derived from an EMBL/GenBank/DDBJ whole genome shotgun (WGS) entry which is preliminary data.</text>
</comment>
<feature type="active site" description="Proton acceptor" evidence="11">
    <location>
        <position position="174"/>
    </location>
</feature>
<comment type="pathway">
    <text evidence="11">Carbohydrate metabolism; galactose metabolism.</text>
</comment>
<dbReference type="EC" id="2.7.1.6" evidence="11 12"/>
<keyword evidence="7 11" id="KW-0067">ATP-binding</keyword>
<sequence>MRVVDRLLINFQSQFGNNKSTFYFKAPGRVNLIGEHTDYNDGFVLPFGINRHIHFLVRKREDRICRICSLNFNELREFKIDDISEKKKEGGWSDYIKGVVGEFEKKGLKIAGFEGIIYGDIPTGAGLASSAALEMAVACGLARINNLEIPEIELIRLCQRAENEFVGANCGIMDQYVCFYAKKGKALFLDTRTLSHQFISLPFKEIGVLVIDTKVKHLLASSEYNKRRKECEESVKLLKGYIHNLSSLRDLTIKLFRKYEKFLPQLLRKRVRHVLEENARVEEMVEALKRKDVKKIGELLFSSHYSLKDLYEVTSPETDFLVEIAKREGIIGARMTGGGFGGATIHLLFKEDMPYYRKVVKKEFSGKFGKAPGIFEVRTSQGARNQRGSILS</sequence>
<feature type="binding site" evidence="11">
    <location>
        <position position="224"/>
    </location>
    <ligand>
        <name>substrate</name>
    </ligand>
</feature>
<proteinExistence type="inferred from homology"/>
<evidence type="ECO:0000256" key="10">
    <source>
        <dbReference type="ARBA" id="ARBA00023277"/>
    </source>
</evidence>
<keyword evidence="4 11" id="KW-0479">Metal-binding</keyword>
<dbReference type="InterPro" id="IPR036554">
    <property type="entry name" value="GHMP_kinase_C_sf"/>
</dbReference>
<dbReference type="Proteomes" id="UP000886070">
    <property type="component" value="Unassembled WGS sequence"/>
</dbReference>
<dbReference type="Pfam" id="PF08544">
    <property type="entry name" value="GHMP_kinases_C"/>
    <property type="match status" value="1"/>
</dbReference>
<gene>
    <name evidence="11 16" type="primary">galK</name>
    <name evidence="16" type="ORF">ENL39_00735</name>
</gene>
<protein>
    <recommendedName>
        <fullName evidence="11 12">Galactokinase</fullName>
        <ecNumber evidence="11 12">2.7.1.6</ecNumber>
    </recommendedName>
    <alternativeName>
        <fullName evidence="11">Galactose kinase</fullName>
    </alternativeName>
</protein>
<evidence type="ECO:0000256" key="3">
    <source>
        <dbReference type="ARBA" id="ARBA00022679"/>
    </source>
</evidence>
<dbReference type="UniPathway" id="UPA00214"/>
<dbReference type="PANTHER" id="PTHR10457:SF7">
    <property type="entry name" value="GALACTOKINASE-RELATED"/>
    <property type="match status" value="1"/>
</dbReference>
<dbReference type="HAMAP" id="MF_00246">
    <property type="entry name" value="Galactokinase"/>
    <property type="match status" value="1"/>
</dbReference>
<evidence type="ECO:0000256" key="4">
    <source>
        <dbReference type="ARBA" id="ARBA00022723"/>
    </source>
</evidence>
<evidence type="ECO:0000313" key="16">
    <source>
        <dbReference type="EMBL" id="HHF98002.1"/>
    </source>
</evidence>
<dbReference type="Gene3D" id="3.30.70.890">
    <property type="entry name" value="GHMP kinase, C-terminal domain"/>
    <property type="match status" value="1"/>
</dbReference>